<dbReference type="Proteomes" id="UP000727962">
    <property type="component" value="Unassembled WGS sequence"/>
</dbReference>
<evidence type="ECO:0000256" key="7">
    <source>
        <dbReference type="RuleBase" id="RU363032"/>
    </source>
</evidence>
<evidence type="ECO:0000256" key="1">
    <source>
        <dbReference type="ARBA" id="ARBA00004651"/>
    </source>
</evidence>
<evidence type="ECO:0000313" key="9">
    <source>
        <dbReference type="EMBL" id="MBI1755595.1"/>
    </source>
</evidence>
<evidence type="ECO:0000256" key="4">
    <source>
        <dbReference type="ARBA" id="ARBA00022692"/>
    </source>
</evidence>
<dbReference type="InterPro" id="IPR051393">
    <property type="entry name" value="ABC_transporter_permease"/>
</dbReference>
<dbReference type="Gene3D" id="1.10.3720.10">
    <property type="entry name" value="MetI-like"/>
    <property type="match status" value="1"/>
</dbReference>
<evidence type="ECO:0000256" key="3">
    <source>
        <dbReference type="ARBA" id="ARBA00022475"/>
    </source>
</evidence>
<dbReference type="CDD" id="cd06261">
    <property type="entry name" value="TM_PBP2"/>
    <property type="match status" value="1"/>
</dbReference>
<keyword evidence="6 7" id="KW-0472">Membrane</keyword>
<reference evidence="9" key="1">
    <citation type="submission" date="2020-07" db="EMBL/GenBank/DDBJ databases">
        <title>Huge and variable diversity of episymbiotic CPR bacteria and DPANN archaea in groundwater ecosystems.</title>
        <authorList>
            <person name="He C.Y."/>
            <person name="Keren R."/>
            <person name="Whittaker M."/>
            <person name="Farag I.F."/>
            <person name="Doudna J."/>
            <person name="Cate J.H.D."/>
            <person name="Banfield J.F."/>
        </authorList>
    </citation>
    <scope>NUCLEOTIDE SEQUENCE</scope>
    <source>
        <strain evidence="9">NC_groundwater_17_Pr7_B-0.1um_64_12</strain>
    </source>
</reference>
<dbReference type="InterPro" id="IPR006059">
    <property type="entry name" value="SBP"/>
</dbReference>
<dbReference type="GO" id="GO:0005886">
    <property type="term" value="C:plasma membrane"/>
    <property type="evidence" value="ECO:0007669"/>
    <property type="project" value="UniProtKB-SubCell"/>
</dbReference>
<feature type="transmembrane region" description="Helical" evidence="7">
    <location>
        <begin position="741"/>
        <end position="763"/>
    </location>
</feature>
<sequence length="809" mass="90374">MRLLALIPLVLCAWLVGGCGSEPKQVYTRRVVTVWGVAGEEKGFYAAVRAFEHSHPNLRVRVLSMGTGGMSPQKLLTSIVGRVPPDVIYQDRFTVSDWASRGAFRSLDDLVARDRRDPLSPKAEQYYPAAWNEAMYGGKVYAIPLRVDDRALYWNRAVFRENAATLRQAGLDPERAPRTWSELLAYGKALTKFDASGNPVRLGFIPNLGNSWLYLYAFQSNAAFLSADGRRCTLDSPETEAALRFMKDGYDIVGGYEKAQAFQTADLGGEQDAFMTGRVAMKIDGNWTLGSIVLYGPRTDFQVAPAPVPDDRYFGRGRFAGEKDRFVTWSGGFSWAIPTGARHVDDGWEFIKWITSVEGRLYQDEENAKWQRLQGRAFIPRMHANVEANEKAFRLFKPADPKFADALRVHMDLMAHSRTRPPTFAGQLLWDEHARAVENACSNRMGVKEALLAGQRVVQRELDDSFTIERYPEMNPWIPWVTFGAILVCFKLSLYRRWRRMRLGRNARQEARWAYAFITPWLVGFGALTLGPMLASLTFSFTRYSVLSPPRWVGLSNYADLATSDRDHMLKALSNVAYLGGLGVPLGIATGLGVALLLNAGVRGLRFYRTCFYLPSIVPAVASAVLWWWVLAPDPHRGLVNAAWTATISRWLHLEAPGWLSAEAWAKPALIAMGLWGAGSGMILWLAGLKGIPTSLYEAASLDGAKPAQSFWKITVPQLTPIIFFSAVMGVIGSLQEFDRAYVLTTGLGFGPGDSLLTPVYYLFSHGFGYFRMGYASAIAWITFVIILLLTLLQFRLAPGWVRSEEERE</sequence>
<evidence type="ECO:0000259" key="8">
    <source>
        <dbReference type="PROSITE" id="PS50928"/>
    </source>
</evidence>
<dbReference type="Gene3D" id="3.40.190.10">
    <property type="entry name" value="Periplasmic binding protein-like II"/>
    <property type="match status" value="1"/>
</dbReference>
<feature type="transmembrane region" description="Helical" evidence="7">
    <location>
        <begin position="775"/>
        <end position="795"/>
    </location>
</feature>
<feature type="transmembrane region" description="Helical" evidence="7">
    <location>
        <begin position="477"/>
        <end position="494"/>
    </location>
</feature>
<dbReference type="SUPFAM" id="SSF53850">
    <property type="entry name" value="Periplasmic binding protein-like II"/>
    <property type="match status" value="1"/>
</dbReference>
<dbReference type="Pfam" id="PF01547">
    <property type="entry name" value="SBP_bac_1"/>
    <property type="match status" value="1"/>
</dbReference>
<feature type="transmembrane region" description="Helical" evidence="7">
    <location>
        <begin position="515"/>
        <end position="541"/>
    </location>
</feature>
<comment type="caution">
    <text evidence="9">The sequence shown here is derived from an EMBL/GenBank/DDBJ whole genome shotgun (WGS) entry which is preliminary data.</text>
</comment>
<dbReference type="InterPro" id="IPR035906">
    <property type="entry name" value="MetI-like_sf"/>
</dbReference>
<evidence type="ECO:0000256" key="6">
    <source>
        <dbReference type="ARBA" id="ARBA00023136"/>
    </source>
</evidence>
<organism evidence="9 10">
    <name type="scientific">Fimbriimonas ginsengisoli</name>
    <dbReference type="NCBI Taxonomy" id="1005039"/>
    <lineage>
        <taxon>Bacteria</taxon>
        <taxon>Bacillati</taxon>
        <taxon>Armatimonadota</taxon>
        <taxon>Fimbriimonadia</taxon>
        <taxon>Fimbriimonadales</taxon>
        <taxon>Fimbriimonadaceae</taxon>
        <taxon>Fimbriimonas</taxon>
    </lineage>
</organism>
<feature type="transmembrane region" description="Helical" evidence="7">
    <location>
        <begin position="669"/>
        <end position="689"/>
    </location>
</feature>
<protein>
    <submittedName>
        <fullName evidence="9">Extracellular solute-binding protein</fullName>
    </submittedName>
</protein>
<dbReference type="InterPro" id="IPR000515">
    <property type="entry name" value="MetI-like"/>
</dbReference>
<dbReference type="GO" id="GO:0055085">
    <property type="term" value="P:transmembrane transport"/>
    <property type="evidence" value="ECO:0007669"/>
    <property type="project" value="InterPro"/>
</dbReference>
<dbReference type="PANTHER" id="PTHR30193:SF1">
    <property type="entry name" value="ABC TRANSPORTER PERMEASE PROTEIN YESP-RELATED"/>
    <property type="match status" value="1"/>
</dbReference>
<accession>A0A931PUW1</accession>
<proteinExistence type="inferred from homology"/>
<dbReference type="Pfam" id="PF00528">
    <property type="entry name" value="BPD_transp_1"/>
    <property type="match status" value="1"/>
</dbReference>
<keyword evidence="5 7" id="KW-1133">Transmembrane helix</keyword>
<comment type="similarity">
    <text evidence="7">Belongs to the binding-protein-dependent transport system permease family.</text>
</comment>
<comment type="subcellular location">
    <subcellularLocation>
        <location evidence="1 7">Cell membrane</location>
        <topology evidence="1 7">Multi-pass membrane protein</topology>
    </subcellularLocation>
</comment>
<evidence type="ECO:0000256" key="5">
    <source>
        <dbReference type="ARBA" id="ARBA00022989"/>
    </source>
</evidence>
<keyword evidence="4 7" id="KW-0812">Transmembrane</keyword>
<dbReference type="PROSITE" id="PS50928">
    <property type="entry name" value="ABC_TM1"/>
    <property type="match status" value="1"/>
</dbReference>
<keyword evidence="2 7" id="KW-0813">Transport</keyword>
<feature type="transmembrane region" description="Helical" evidence="7">
    <location>
        <begin position="610"/>
        <end position="630"/>
    </location>
</feature>
<name>A0A931PUW1_FIMGI</name>
<dbReference type="SUPFAM" id="SSF161098">
    <property type="entry name" value="MetI-like"/>
    <property type="match status" value="1"/>
</dbReference>
<dbReference type="EMBL" id="JACOSL010000004">
    <property type="protein sequence ID" value="MBI1755595.1"/>
    <property type="molecule type" value="Genomic_DNA"/>
</dbReference>
<feature type="domain" description="ABC transmembrane type-1" evidence="8">
    <location>
        <begin position="573"/>
        <end position="794"/>
    </location>
</feature>
<dbReference type="PROSITE" id="PS51257">
    <property type="entry name" value="PROKAR_LIPOPROTEIN"/>
    <property type="match status" value="1"/>
</dbReference>
<dbReference type="AlphaFoldDB" id="A0A931PUW1"/>
<keyword evidence="3" id="KW-1003">Cell membrane</keyword>
<evidence type="ECO:0000313" key="10">
    <source>
        <dbReference type="Proteomes" id="UP000727962"/>
    </source>
</evidence>
<feature type="transmembrane region" description="Helical" evidence="7">
    <location>
        <begin position="576"/>
        <end position="598"/>
    </location>
</feature>
<dbReference type="CDD" id="cd14748">
    <property type="entry name" value="PBP2_UgpB"/>
    <property type="match status" value="1"/>
</dbReference>
<evidence type="ECO:0000256" key="2">
    <source>
        <dbReference type="ARBA" id="ARBA00022448"/>
    </source>
</evidence>
<gene>
    <name evidence="9" type="ORF">HYR64_00620</name>
</gene>
<feature type="transmembrane region" description="Helical" evidence="7">
    <location>
        <begin position="710"/>
        <end position="735"/>
    </location>
</feature>
<dbReference type="PANTHER" id="PTHR30193">
    <property type="entry name" value="ABC TRANSPORTER PERMEASE PROTEIN"/>
    <property type="match status" value="1"/>
</dbReference>